<proteinExistence type="predicted"/>
<organism evidence="1 2">
    <name type="scientific">Diplocloster agilis</name>
    <dbReference type="NCBI Taxonomy" id="2850323"/>
    <lineage>
        <taxon>Bacteria</taxon>
        <taxon>Bacillati</taxon>
        <taxon>Bacillota</taxon>
        <taxon>Clostridia</taxon>
        <taxon>Lachnospirales</taxon>
        <taxon>Lachnospiraceae</taxon>
        <taxon>Diplocloster</taxon>
    </lineage>
</organism>
<accession>A0A949NEK4</accession>
<dbReference type="RefSeq" id="WP_238721898.1">
    <property type="nucleotide sequence ID" value="NZ_JAHQCW010000019.1"/>
</dbReference>
<evidence type="ECO:0000313" key="1">
    <source>
        <dbReference type="EMBL" id="MBU9737311.1"/>
    </source>
</evidence>
<protein>
    <submittedName>
        <fullName evidence="1">Uncharacterized protein</fullName>
    </submittedName>
</protein>
<gene>
    <name evidence="1" type="ORF">KTH89_12245</name>
</gene>
<dbReference type="AlphaFoldDB" id="A0A949NEK4"/>
<name>A0A949NEK4_9FIRM</name>
<evidence type="ECO:0000313" key="2">
    <source>
        <dbReference type="Proteomes" id="UP000712157"/>
    </source>
</evidence>
<keyword evidence="2" id="KW-1185">Reference proteome</keyword>
<dbReference type="Proteomes" id="UP000712157">
    <property type="component" value="Unassembled WGS sequence"/>
</dbReference>
<comment type="caution">
    <text evidence="1">The sequence shown here is derived from an EMBL/GenBank/DDBJ whole genome shotgun (WGS) entry which is preliminary data.</text>
</comment>
<sequence>MEEEFDNTLDKLQELFDLLSNYKYELHYRDDCEYEYLEEGSVCITILNPYSENKMYIDLEEEFTLSYGVYHEHFYPDCDGYNEMVKTINGILDNELCSATMYSGQPLKWLGSTTITKAESLQLPIKDVFSFILKIKEFKIRLHTDGGEVHYDFWNPMDDRVVMIKKKA</sequence>
<dbReference type="EMBL" id="JAHQCW010000019">
    <property type="protein sequence ID" value="MBU9737311.1"/>
    <property type="molecule type" value="Genomic_DNA"/>
</dbReference>
<reference evidence="1" key="1">
    <citation type="submission" date="2021-06" db="EMBL/GenBank/DDBJ databases">
        <title>Description of novel taxa of the family Lachnospiraceae.</title>
        <authorList>
            <person name="Chaplin A.V."/>
            <person name="Sokolova S.R."/>
            <person name="Pikina A.P."/>
            <person name="Korzhanova M."/>
            <person name="Belova V."/>
            <person name="Korostin D."/>
            <person name="Efimov B.A."/>
        </authorList>
    </citation>
    <scope>NUCLEOTIDE SEQUENCE</scope>
    <source>
        <strain evidence="1">ASD5720</strain>
    </source>
</reference>